<name>A0ABU9TW89_9GAMM</name>
<dbReference type="EMBL" id="JBBMRA010000014">
    <property type="protein sequence ID" value="MEM5537417.1"/>
    <property type="molecule type" value="Genomic_DNA"/>
</dbReference>
<evidence type="ECO:0000313" key="1">
    <source>
        <dbReference type="EMBL" id="MEM5537417.1"/>
    </source>
</evidence>
<dbReference type="Gene3D" id="2.40.30.160">
    <property type="match status" value="1"/>
</dbReference>
<dbReference type="RefSeq" id="WP_342854799.1">
    <property type="nucleotide sequence ID" value="NZ_JBBMRA010000014.1"/>
</dbReference>
<keyword evidence="2" id="KW-1185">Reference proteome</keyword>
<dbReference type="InterPro" id="IPR045179">
    <property type="entry name" value="YgfZ/GcvT"/>
</dbReference>
<dbReference type="PANTHER" id="PTHR22602">
    <property type="entry name" value="TRANSFERASE CAF17, MITOCHONDRIAL-RELATED"/>
    <property type="match status" value="1"/>
</dbReference>
<dbReference type="InterPro" id="IPR017703">
    <property type="entry name" value="YgfZ/GCV_T_CS"/>
</dbReference>
<protein>
    <submittedName>
        <fullName evidence="1">Folate-binding protein</fullName>
    </submittedName>
</protein>
<dbReference type="PANTHER" id="PTHR22602:SF0">
    <property type="entry name" value="TRANSFERASE CAF17, MITOCHONDRIAL-RELATED"/>
    <property type="match status" value="1"/>
</dbReference>
<evidence type="ECO:0000313" key="2">
    <source>
        <dbReference type="Proteomes" id="UP001449225"/>
    </source>
</evidence>
<reference evidence="1 2" key="1">
    <citation type="submission" date="2024-03" db="EMBL/GenBank/DDBJ databases">
        <title>Community enrichment and isolation of bacterial strains for fucoidan degradation.</title>
        <authorList>
            <person name="Sichert A."/>
        </authorList>
    </citation>
    <scope>NUCLEOTIDE SEQUENCE [LARGE SCALE GENOMIC DNA]</scope>
    <source>
        <strain evidence="1 2">AS76</strain>
    </source>
</reference>
<comment type="caution">
    <text evidence="1">The sequence shown here is derived from an EMBL/GenBank/DDBJ whole genome shotgun (WGS) entry which is preliminary data.</text>
</comment>
<dbReference type="SUPFAM" id="SSF101790">
    <property type="entry name" value="Aminomethyltransferase beta-barrel domain"/>
    <property type="match status" value="1"/>
</dbReference>
<gene>
    <name evidence="1" type="ORF">WNY58_13560</name>
</gene>
<dbReference type="Proteomes" id="UP001449225">
    <property type="component" value="Unassembled WGS sequence"/>
</dbReference>
<accession>A0ABU9TW89</accession>
<dbReference type="InterPro" id="IPR029043">
    <property type="entry name" value="GcvT/YgfZ_C"/>
</dbReference>
<dbReference type="Gene3D" id="3.30.70.1630">
    <property type="match status" value="1"/>
</dbReference>
<dbReference type="SUPFAM" id="SSF103025">
    <property type="entry name" value="Folate-binding domain"/>
    <property type="match status" value="1"/>
</dbReference>
<organism evidence="1 2">
    <name type="scientific">Neptuniibacter pectenicola</name>
    <dbReference type="NCBI Taxonomy" id="1806669"/>
    <lineage>
        <taxon>Bacteria</taxon>
        <taxon>Pseudomonadati</taxon>
        <taxon>Pseudomonadota</taxon>
        <taxon>Gammaproteobacteria</taxon>
        <taxon>Oceanospirillales</taxon>
        <taxon>Oceanospirillaceae</taxon>
        <taxon>Neptuniibacter</taxon>
    </lineage>
</organism>
<sequence length="338" mass="37167">MNNLITLLEEKNIQLNTDNTHVLSSSGKKTQVVPLIHQRILSIKGPETEKFLQGQLSCDVSAAFSTGSSLGSHCNIKGHMLSLFRLLKAGNDEAWLRMSHDIFDSATANLKKYMMFSKAESSEISDQISGIGLIGPGAQTLIERWFGNSPSETNSIISLSNGLVVRVPGDRFEIWMEDNALVDMLQQLPEEAGIGSTNDWILSEIDAGIPDLRAETQEAFIPQMTNFQVFAGVSFTKGCYTGQEIVTRLQHRGQLKKPMYIAEVSADTPPQPGDAITALNKPNAGRVVIAAQCGENRYRLLAVIVKNVAEQDPLFLHDQAVELKTLPYSLDPKLFLPK</sequence>
<dbReference type="NCBIfam" id="TIGR03317">
    <property type="entry name" value="ygfZ_signature"/>
    <property type="match status" value="1"/>
</dbReference>
<proteinExistence type="predicted"/>
<dbReference type="Gene3D" id="3.30.70.1400">
    <property type="entry name" value="Aminomethyltransferase beta-barrel domains"/>
    <property type="match status" value="1"/>
</dbReference>